<dbReference type="AlphaFoldDB" id="A0A1F6H2S2"/>
<dbReference type="CDD" id="cd02022">
    <property type="entry name" value="DPCK"/>
    <property type="match status" value="1"/>
</dbReference>
<dbReference type="PROSITE" id="PS51219">
    <property type="entry name" value="DPCK"/>
    <property type="match status" value="1"/>
</dbReference>
<evidence type="ECO:0000313" key="7">
    <source>
        <dbReference type="EMBL" id="OGH04662.1"/>
    </source>
</evidence>
<dbReference type="PANTHER" id="PTHR10695">
    <property type="entry name" value="DEPHOSPHO-COA KINASE-RELATED"/>
    <property type="match status" value="1"/>
</dbReference>
<keyword evidence="5" id="KW-0808">Transferase</keyword>
<accession>A0A1F6H2S2</accession>
<keyword evidence="5" id="KW-0963">Cytoplasm</keyword>
<gene>
    <name evidence="5" type="primary">coaE</name>
    <name evidence="7" type="ORF">A2557_06640</name>
</gene>
<dbReference type="UniPathway" id="UPA00241">
    <property type="reaction ID" value="UER00356"/>
</dbReference>
<comment type="similarity">
    <text evidence="1 5">Belongs to the CoaE family.</text>
</comment>
<reference evidence="7 8" key="1">
    <citation type="journal article" date="2016" name="Nat. Commun.">
        <title>Thousands of microbial genomes shed light on interconnected biogeochemical processes in an aquifer system.</title>
        <authorList>
            <person name="Anantharaman K."/>
            <person name="Brown C.T."/>
            <person name="Hug L.A."/>
            <person name="Sharon I."/>
            <person name="Castelle C.J."/>
            <person name="Probst A.J."/>
            <person name="Thomas B.C."/>
            <person name="Singh A."/>
            <person name="Wilkins M.J."/>
            <person name="Karaoz U."/>
            <person name="Brodie E.L."/>
            <person name="Williams K.H."/>
            <person name="Hubbard S.S."/>
            <person name="Banfield J.F."/>
        </authorList>
    </citation>
    <scope>NUCLEOTIDE SEQUENCE [LARGE SCALE GENOMIC DNA]</scope>
</reference>
<dbReference type="GO" id="GO:0004140">
    <property type="term" value="F:dephospho-CoA kinase activity"/>
    <property type="evidence" value="ECO:0007669"/>
    <property type="project" value="UniProtKB-UniRule"/>
</dbReference>
<evidence type="ECO:0000256" key="1">
    <source>
        <dbReference type="ARBA" id="ARBA00009018"/>
    </source>
</evidence>
<sequence length="214" mass="24166">MILVGLTGGIGAGKSTLHPWVAALGWEVLDADRLAREVVEPGQVAFGEVVEHFGPQILGSDGGLDRAKLAAQVFADPEQRRVLEKIVHRQIHLKKQAYLKEMYDRNPQAKVVYLVPLLFERNLESQFQATVLIELDPEEQLRRLVQQRGMEPEDAKRRMSAQMPLAEKLKRADFVVNNNGPLEKTQAEVEVLFTRLAQLPQLDLQQVLDPHEPQ</sequence>
<name>A0A1F6H2S2_9PROT</name>
<dbReference type="GO" id="GO:0005737">
    <property type="term" value="C:cytoplasm"/>
    <property type="evidence" value="ECO:0007669"/>
    <property type="project" value="UniProtKB-SubCell"/>
</dbReference>
<evidence type="ECO:0000256" key="6">
    <source>
        <dbReference type="NCBIfam" id="TIGR00152"/>
    </source>
</evidence>
<evidence type="ECO:0000256" key="4">
    <source>
        <dbReference type="ARBA" id="ARBA00022993"/>
    </source>
</evidence>
<organism evidence="7 8">
    <name type="scientific">Candidatus Lambdaproteobacteria bacterium RIFOXYD2_FULL_56_26</name>
    <dbReference type="NCBI Taxonomy" id="1817773"/>
    <lineage>
        <taxon>Bacteria</taxon>
        <taxon>Pseudomonadati</taxon>
        <taxon>Pseudomonadota</taxon>
        <taxon>Candidatus Lambdaproteobacteria</taxon>
    </lineage>
</organism>
<proteinExistence type="inferred from homology"/>
<evidence type="ECO:0000256" key="5">
    <source>
        <dbReference type="HAMAP-Rule" id="MF_00376"/>
    </source>
</evidence>
<comment type="pathway">
    <text evidence="5">Cofactor biosynthesis; coenzyme A biosynthesis; CoA from (R)-pantothenate: step 5/5.</text>
</comment>
<keyword evidence="4 5" id="KW-0173">Coenzyme A biosynthesis</keyword>
<keyword evidence="5 7" id="KW-0418">Kinase</keyword>
<comment type="catalytic activity">
    <reaction evidence="5">
        <text>3'-dephospho-CoA + ATP = ADP + CoA + H(+)</text>
        <dbReference type="Rhea" id="RHEA:18245"/>
        <dbReference type="ChEBI" id="CHEBI:15378"/>
        <dbReference type="ChEBI" id="CHEBI:30616"/>
        <dbReference type="ChEBI" id="CHEBI:57287"/>
        <dbReference type="ChEBI" id="CHEBI:57328"/>
        <dbReference type="ChEBI" id="CHEBI:456216"/>
        <dbReference type="EC" id="2.7.1.24"/>
    </reaction>
</comment>
<feature type="binding site" evidence="5">
    <location>
        <begin position="11"/>
        <end position="16"/>
    </location>
    <ligand>
        <name>ATP</name>
        <dbReference type="ChEBI" id="CHEBI:30616"/>
    </ligand>
</feature>
<dbReference type="NCBIfam" id="TIGR00152">
    <property type="entry name" value="dephospho-CoA kinase"/>
    <property type="match status" value="1"/>
</dbReference>
<dbReference type="SUPFAM" id="SSF52540">
    <property type="entry name" value="P-loop containing nucleoside triphosphate hydrolases"/>
    <property type="match status" value="1"/>
</dbReference>
<dbReference type="HAMAP" id="MF_00376">
    <property type="entry name" value="Dephospho_CoA_kinase"/>
    <property type="match status" value="1"/>
</dbReference>
<dbReference type="Pfam" id="PF01121">
    <property type="entry name" value="CoaE"/>
    <property type="match status" value="1"/>
</dbReference>
<dbReference type="EC" id="2.7.1.24" evidence="5 6"/>
<dbReference type="GO" id="GO:0005524">
    <property type="term" value="F:ATP binding"/>
    <property type="evidence" value="ECO:0007669"/>
    <property type="project" value="UniProtKB-UniRule"/>
</dbReference>
<comment type="caution">
    <text evidence="7">The sequence shown here is derived from an EMBL/GenBank/DDBJ whole genome shotgun (WGS) entry which is preliminary data.</text>
</comment>
<keyword evidence="2 5" id="KW-0547">Nucleotide-binding</keyword>
<dbReference type="PANTHER" id="PTHR10695:SF46">
    <property type="entry name" value="BIFUNCTIONAL COENZYME A SYNTHASE-RELATED"/>
    <property type="match status" value="1"/>
</dbReference>
<evidence type="ECO:0000256" key="3">
    <source>
        <dbReference type="ARBA" id="ARBA00022840"/>
    </source>
</evidence>
<dbReference type="GO" id="GO:0015937">
    <property type="term" value="P:coenzyme A biosynthetic process"/>
    <property type="evidence" value="ECO:0007669"/>
    <property type="project" value="UniProtKB-UniRule"/>
</dbReference>
<dbReference type="Proteomes" id="UP000177583">
    <property type="component" value="Unassembled WGS sequence"/>
</dbReference>
<comment type="subcellular location">
    <subcellularLocation>
        <location evidence="5">Cytoplasm</location>
    </subcellularLocation>
</comment>
<evidence type="ECO:0000313" key="8">
    <source>
        <dbReference type="Proteomes" id="UP000177583"/>
    </source>
</evidence>
<dbReference type="EMBL" id="MFNF01000001">
    <property type="protein sequence ID" value="OGH04662.1"/>
    <property type="molecule type" value="Genomic_DNA"/>
</dbReference>
<dbReference type="InterPro" id="IPR001977">
    <property type="entry name" value="Depp_CoAkinase"/>
</dbReference>
<dbReference type="InterPro" id="IPR027417">
    <property type="entry name" value="P-loop_NTPase"/>
</dbReference>
<comment type="function">
    <text evidence="5">Catalyzes the phosphorylation of the 3'-hydroxyl group of dephosphocoenzyme A to form coenzyme A.</text>
</comment>
<dbReference type="Gene3D" id="3.40.50.300">
    <property type="entry name" value="P-loop containing nucleotide triphosphate hydrolases"/>
    <property type="match status" value="1"/>
</dbReference>
<evidence type="ECO:0000256" key="2">
    <source>
        <dbReference type="ARBA" id="ARBA00022741"/>
    </source>
</evidence>
<keyword evidence="3 5" id="KW-0067">ATP-binding</keyword>
<protein>
    <recommendedName>
        <fullName evidence="5 6">Dephospho-CoA kinase</fullName>
        <ecNumber evidence="5 6">2.7.1.24</ecNumber>
    </recommendedName>
    <alternativeName>
        <fullName evidence="5">Dephosphocoenzyme A kinase</fullName>
    </alternativeName>
</protein>